<dbReference type="PANTHER" id="PTHR43462:SF1">
    <property type="entry name" value="ALANYL-TRNA EDITING PROTEIN AARSD1"/>
    <property type="match status" value="1"/>
</dbReference>
<keyword evidence="5" id="KW-0862">Zinc</keyword>
<dbReference type="InterPro" id="IPR009000">
    <property type="entry name" value="Transl_B-barrel_sf"/>
</dbReference>
<dbReference type="RefSeq" id="WP_111198306.1">
    <property type="nucleotide sequence ID" value="NZ_QKVK01000004.1"/>
</dbReference>
<protein>
    <recommendedName>
        <fullName evidence="3">Alanine--tRNA ligase</fullName>
    </recommendedName>
    <alternativeName>
        <fullName evidence="6">Alanyl-tRNA synthetase</fullName>
    </alternativeName>
</protein>
<dbReference type="GO" id="GO:0005524">
    <property type="term" value="F:ATP binding"/>
    <property type="evidence" value="ECO:0007669"/>
    <property type="project" value="InterPro"/>
</dbReference>
<evidence type="ECO:0000256" key="5">
    <source>
        <dbReference type="ARBA" id="ARBA00022833"/>
    </source>
</evidence>
<dbReference type="Gene3D" id="2.40.30.130">
    <property type="match status" value="1"/>
</dbReference>
<dbReference type="GO" id="GO:0002161">
    <property type="term" value="F:aminoacyl-tRNA deacylase activity"/>
    <property type="evidence" value="ECO:0007669"/>
    <property type="project" value="UniProtKB-ARBA"/>
</dbReference>
<dbReference type="EMBL" id="QKVK01000004">
    <property type="protein sequence ID" value="PZF76817.1"/>
    <property type="molecule type" value="Genomic_DNA"/>
</dbReference>
<dbReference type="Pfam" id="PF01411">
    <property type="entry name" value="tRNA-synt_2c"/>
    <property type="match status" value="1"/>
</dbReference>
<comment type="subcellular location">
    <subcellularLocation>
        <location evidence="2">Cytoplasm</location>
    </subcellularLocation>
</comment>
<dbReference type="InterPro" id="IPR051335">
    <property type="entry name" value="Alanyl-tRNA_Editing_Enzymes"/>
</dbReference>
<evidence type="ECO:0000256" key="3">
    <source>
        <dbReference type="ARBA" id="ARBA00017959"/>
    </source>
</evidence>
<dbReference type="Gene3D" id="3.30.980.10">
    <property type="entry name" value="Threonyl-trna Synthetase, Chain A, domain 2"/>
    <property type="match status" value="1"/>
</dbReference>
<reference evidence="9" key="1">
    <citation type="submission" date="2018-06" db="EMBL/GenBank/DDBJ databases">
        <title>Aestuariibacter litoralis strain KCTC 52945T.</title>
        <authorList>
            <person name="Li X."/>
            <person name="Salam N."/>
            <person name="Li J.-L."/>
            <person name="Chen Y.-M."/>
            <person name="Yang Z.-W."/>
            <person name="Zhang L.-Y."/>
            <person name="Han M.-X."/>
            <person name="Xiao M."/>
            <person name="Li W.-J."/>
        </authorList>
    </citation>
    <scope>NUCLEOTIDE SEQUENCE [LARGE SCALE GENOMIC DNA]</scope>
    <source>
        <strain evidence="9">KCTC 52945</strain>
    </source>
</reference>
<evidence type="ECO:0000256" key="1">
    <source>
        <dbReference type="ARBA" id="ARBA00001947"/>
    </source>
</evidence>
<dbReference type="GO" id="GO:0005737">
    <property type="term" value="C:cytoplasm"/>
    <property type="evidence" value="ECO:0007669"/>
    <property type="project" value="UniProtKB-SubCell"/>
</dbReference>
<dbReference type="GO" id="GO:0003676">
    <property type="term" value="F:nucleic acid binding"/>
    <property type="evidence" value="ECO:0007669"/>
    <property type="project" value="InterPro"/>
</dbReference>
<proteinExistence type="predicted"/>
<dbReference type="InterPro" id="IPR018165">
    <property type="entry name" value="Ala-tRNA-synth_IIc_core"/>
</dbReference>
<dbReference type="SUPFAM" id="SSF55186">
    <property type="entry name" value="ThrRS/AlaRS common domain"/>
    <property type="match status" value="1"/>
</dbReference>
<dbReference type="InterPro" id="IPR018164">
    <property type="entry name" value="Ala-tRNA-synth_IIc_N"/>
</dbReference>
<organism evidence="8 9">
    <name type="scientific">Aestuariivirga litoralis</name>
    <dbReference type="NCBI Taxonomy" id="2650924"/>
    <lineage>
        <taxon>Bacteria</taxon>
        <taxon>Pseudomonadati</taxon>
        <taxon>Pseudomonadota</taxon>
        <taxon>Alphaproteobacteria</taxon>
        <taxon>Hyphomicrobiales</taxon>
        <taxon>Aestuariivirgaceae</taxon>
        <taxon>Aestuariivirga</taxon>
    </lineage>
</organism>
<evidence type="ECO:0000256" key="2">
    <source>
        <dbReference type="ARBA" id="ARBA00004496"/>
    </source>
</evidence>
<feature type="domain" description="Alanyl-transfer RNA synthetases family profile" evidence="7">
    <location>
        <begin position="1"/>
        <end position="239"/>
    </location>
</feature>
<dbReference type="InterPro" id="IPR018163">
    <property type="entry name" value="Thr/Ala-tRNA-synth_IIc_edit"/>
</dbReference>
<evidence type="ECO:0000313" key="9">
    <source>
        <dbReference type="Proteomes" id="UP000248795"/>
    </source>
</evidence>
<evidence type="ECO:0000256" key="6">
    <source>
        <dbReference type="ARBA" id="ARBA00032577"/>
    </source>
</evidence>
<dbReference type="PROSITE" id="PS50860">
    <property type="entry name" value="AA_TRNA_LIGASE_II_ALA"/>
    <property type="match status" value="1"/>
</dbReference>
<comment type="cofactor">
    <cofactor evidence="1">
        <name>Zn(2+)</name>
        <dbReference type="ChEBI" id="CHEBI:29105"/>
    </cofactor>
</comment>
<accession>A0A2W2BLU8</accession>
<dbReference type="AlphaFoldDB" id="A0A2W2BLU8"/>
<sequence length="239" mass="25597">MTAALLFRDDAYLKDCEATVTAISDKGGILLDRTVFYATAGGQPGDKGTLAWDGGTAAIATTVYDEAKDVVHVPAEGSTLPGVGSKVTLTLDWANRYRNMRAHTLMHLLCASVPFPVTGGAIGEDGGRIDFDIPEGQIPDKAELTATLNRLITEDHPVSFRWITDEEMAANQHLIRTMSVKPPMGTGRVRLVMIGEDGKVDLQPCGGTHLSSTAAIGPVVVAKIENKGKINRRIRVAFQ</sequence>
<dbReference type="PANTHER" id="PTHR43462">
    <property type="entry name" value="ALANYL-TRNA EDITING PROTEIN"/>
    <property type="match status" value="1"/>
</dbReference>
<evidence type="ECO:0000259" key="7">
    <source>
        <dbReference type="PROSITE" id="PS50860"/>
    </source>
</evidence>
<evidence type="ECO:0000313" key="8">
    <source>
        <dbReference type="EMBL" id="PZF76817.1"/>
    </source>
</evidence>
<dbReference type="GO" id="GO:0046872">
    <property type="term" value="F:metal ion binding"/>
    <property type="evidence" value="ECO:0007669"/>
    <property type="project" value="UniProtKB-KW"/>
</dbReference>
<name>A0A2W2BLU8_9HYPH</name>
<dbReference type="Pfam" id="PF07973">
    <property type="entry name" value="tRNA_SAD"/>
    <property type="match status" value="1"/>
</dbReference>
<dbReference type="SMART" id="SM00863">
    <property type="entry name" value="tRNA_SAD"/>
    <property type="match status" value="1"/>
</dbReference>
<keyword evidence="9" id="KW-1185">Reference proteome</keyword>
<dbReference type="GO" id="GO:0004813">
    <property type="term" value="F:alanine-tRNA ligase activity"/>
    <property type="evidence" value="ECO:0007669"/>
    <property type="project" value="InterPro"/>
</dbReference>
<dbReference type="Proteomes" id="UP000248795">
    <property type="component" value="Unassembled WGS sequence"/>
</dbReference>
<dbReference type="GO" id="GO:0006419">
    <property type="term" value="P:alanyl-tRNA aminoacylation"/>
    <property type="evidence" value="ECO:0007669"/>
    <property type="project" value="InterPro"/>
</dbReference>
<gene>
    <name evidence="8" type="ORF">DK847_10105</name>
</gene>
<comment type="caution">
    <text evidence="8">The sequence shown here is derived from an EMBL/GenBank/DDBJ whole genome shotgun (WGS) entry which is preliminary data.</text>
</comment>
<keyword evidence="4" id="KW-0479">Metal-binding</keyword>
<dbReference type="InterPro" id="IPR012947">
    <property type="entry name" value="tRNA_SAD"/>
</dbReference>
<dbReference type="SUPFAM" id="SSF50447">
    <property type="entry name" value="Translation proteins"/>
    <property type="match status" value="1"/>
</dbReference>
<evidence type="ECO:0000256" key="4">
    <source>
        <dbReference type="ARBA" id="ARBA00022723"/>
    </source>
</evidence>